<dbReference type="GO" id="GO:0003677">
    <property type="term" value="F:DNA binding"/>
    <property type="evidence" value="ECO:0007669"/>
    <property type="project" value="UniProtKB-KW"/>
</dbReference>
<dbReference type="InterPro" id="IPR011711">
    <property type="entry name" value="GntR_C"/>
</dbReference>
<evidence type="ECO:0000313" key="5">
    <source>
        <dbReference type="EMBL" id="GLI26922.1"/>
    </source>
</evidence>
<keyword evidence="3" id="KW-0804">Transcription</keyword>
<dbReference type="GO" id="GO:0003700">
    <property type="term" value="F:DNA-binding transcription factor activity"/>
    <property type="evidence" value="ECO:0007669"/>
    <property type="project" value="InterPro"/>
</dbReference>
<dbReference type="Pfam" id="PF00392">
    <property type="entry name" value="GntR"/>
    <property type="match status" value="1"/>
</dbReference>
<dbReference type="SMART" id="SM00345">
    <property type="entry name" value="HTH_GNTR"/>
    <property type="match status" value="1"/>
</dbReference>
<dbReference type="Pfam" id="PF07729">
    <property type="entry name" value="FCD"/>
    <property type="match status" value="1"/>
</dbReference>
<dbReference type="PANTHER" id="PTHR43537:SF44">
    <property type="entry name" value="GNTR FAMILY REGULATORY PROTEIN"/>
    <property type="match status" value="1"/>
</dbReference>
<keyword evidence="6" id="KW-1185">Reference proteome</keyword>
<dbReference type="SMART" id="SM00895">
    <property type="entry name" value="FCD"/>
    <property type="match status" value="1"/>
</dbReference>
<dbReference type="PANTHER" id="PTHR43537">
    <property type="entry name" value="TRANSCRIPTIONAL REGULATOR, GNTR FAMILY"/>
    <property type="match status" value="1"/>
</dbReference>
<dbReference type="AlphaFoldDB" id="A0A9W6CUX7"/>
<evidence type="ECO:0000259" key="4">
    <source>
        <dbReference type="PROSITE" id="PS50949"/>
    </source>
</evidence>
<comment type="caution">
    <text evidence="5">The sequence shown here is derived from an EMBL/GenBank/DDBJ whole genome shotgun (WGS) entry which is preliminary data.</text>
</comment>
<accession>A0A9W6CUX7</accession>
<dbReference type="InterPro" id="IPR008920">
    <property type="entry name" value="TF_FadR/GntR_C"/>
</dbReference>
<dbReference type="SUPFAM" id="SSF48008">
    <property type="entry name" value="GntR ligand-binding domain-like"/>
    <property type="match status" value="1"/>
</dbReference>
<protein>
    <submittedName>
        <fullName evidence="5">Transcriptional regulator</fullName>
    </submittedName>
</protein>
<dbReference type="Proteomes" id="UP001144396">
    <property type="component" value="Unassembled WGS sequence"/>
</dbReference>
<dbReference type="EMBL" id="BSDP01000001">
    <property type="protein sequence ID" value="GLI26922.1"/>
    <property type="molecule type" value="Genomic_DNA"/>
</dbReference>
<reference evidence="5" key="1">
    <citation type="submission" date="2022-12" db="EMBL/GenBank/DDBJ databases">
        <title>Reference genome sequencing for broad-spectrum identification of bacterial and archaeal isolates by mass spectrometry.</title>
        <authorList>
            <person name="Sekiguchi Y."/>
            <person name="Tourlousse D.M."/>
        </authorList>
    </citation>
    <scope>NUCLEOTIDE SEQUENCE</scope>
    <source>
        <strain evidence="5">14</strain>
    </source>
</reference>
<evidence type="ECO:0000256" key="1">
    <source>
        <dbReference type="ARBA" id="ARBA00023015"/>
    </source>
</evidence>
<dbReference type="InterPro" id="IPR036388">
    <property type="entry name" value="WH-like_DNA-bd_sf"/>
</dbReference>
<evidence type="ECO:0000256" key="2">
    <source>
        <dbReference type="ARBA" id="ARBA00023125"/>
    </source>
</evidence>
<feature type="domain" description="HTH gntR-type" evidence="4">
    <location>
        <begin position="1"/>
        <end position="68"/>
    </location>
</feature>
<dbReference type="Gene3D" id="1.10.10.10">
    <property type="entry name" value="Winged helix-like DNA-binding domain superfamily/Winged helix DNA-binding domain"/>
    <property type="match status" value="1"/>
</dbReference>
<name>A0A9W6CUX7_9MICO</name>
<dbReference type="RefSeq" id="WP_281883004.1">
    <property type="nucleotide sequence ID" value="NZ_BSDP01000001.1"/>
</dbReference>
<evidence type="ECO:0000313" key="6">
    <source>
        <dbReference type="Proteomes" id="UP001144396"/>
    </source>
</evidence>
<keyword evidence="1" id="KW-0805">Transcription regulation</keyword>
<evidence type="ECO:0000256" key="3">
    <source>
        <dbReference type="ARBA" id="ARBA00023163"/>
    </source>
</evidence>
<dbReference type="InterPro" id="IPR000524">
    <property type="entry name" value="Tscrpt_reg_HTH_GntR"/>
</dbReference>
<gene>
    <name evidence="5" type="ORF">ARHIZOSPH14_11640</name>
</gene>
<keyword evidence="2" id="KW-0238">DNA-binding</keyword>
<dbReference type="SUPFAM" id="SSF46785">
    <property type="entry name" value="Winged helix' DNA-binding domain"/>
    <property type="match status" value="1"/>
</dbReference>
<proteinExistence type="predicted"/>
<organism evidence="5 6">
    <name type="scientific">Agromyces rhizosphaerae</name>
    <dbReference type="NCBI Taxonomy" id="88374"/>
    <lineage>
        <taxon>Bacteria</taxon>
        <taxon>Bacillati</taxon>
        <taxon>Actinomycetota</taxon>
        <taxon>Actinomycetes</taxon>
        <taxon>Micrococcales</taxon>
        <taxon>Microbacteriaceae</taxon>
        <taxon>Agromyces</taxon>
    </lineage>
</organism>
<dbReference type="PROSITE" id="PS50949">
    <property type="entry name" value="HTH_GNTR"/>
    <property type="match status" value="1"/>
</dbReference>
<dbReference type="Gene3D" id="1.20.120.530">
    <property type="entry name" value="GntR ligand-binding domain-like"/>
    <property type="match status" value="1"/>
</dbReference>
<sequence>MSAFERVLDDTGRRIVDGRMPAGSVLTVDALVARHSVSRSIVREAVRVLVSLDLVEARQRVGLRVLPEEAWNVLHPRVIHWRLAGDGAARATQLAELVALRLAVEPAAAEAAALQADGPEASALLDLADRLPRADGPAFLDADQAFHRELLRLSGNRMLQRLGAVIDEALEDRARHVDRPDPHDLALHATAARAIADGRGADAAAALRAIVERTGPPIA</sequence>
<dbReference type="InterPro" id="IPR036390">
    <property type="entry name" value="WH_DNA-bd_sf"/>
</dbReference>